<comment type="caution">
    <text evidence="1">The sequence shown here is derived from an EMBL/GenBank/DDBJ whole genome shotgun (WGS) entry which is preliminary data.</text>
</comment>
<accession>A0A5B7ELW6</accession>
<name>A0A5B7ELW6_PORTR</name>
<protein>
    <submittedName>
        <fullName evidence="1">Uncharacterized protein</fullName>
    </submittedName>
</protein>
<proteinExistence type="predicted"/>
<dbReference type="Proteomes" id="UP000324222">
    <property type="component" value="Unassembled WGS sequence"/>
</dbReference>
<sequence length="36" mass="3958">MMCQATLAGPPKHELPAVCGMQRCPAVRKQLHRNAL</sequence>
<reference evidence="1 2" key="1">
    <citation type="submission" date="2019-05" db="EMBL/GenBank/DDBJ databases">
        <title>Another draft genome of Portunus trituberculatus and its Hox gene families provides insights of decapod evolution.</title>
        <authorList>
            <person name="Jeong J.-H."/>
            <person name="Song I."/>
            <person name="Kim S."/>
            <person name="Choi T."/>
            <person name="Kim D."/>
            <person name="Ryu S."/>
            <person name="Kim W."/>
        </authorList>
    </citation>
    <scope>NUCLEOTIDE SEQUENCE [LARGE SCALE GENOMIC DNA]</scope>
    <source>
        <tissue evidence="1">Muscle</tissue>
    </source>
</reference>
<evidence type="ECO:0000313" key="2">
    <source>
        <dbReference type="Proteomes" id="UP000324222"/>
    </source>
</evidence>
<organism evidence="1 2">
    <name type="scientific">Portunus trituberculatus</name>
    <name type="common">Swimming crab</name>
    <name type="synonym">Neptunus trituberculatus</name>
    <dbReference type="NCBI Taxonomy" id="210409"/>
    <lineage>
        <taxon>Eukaryota</taxon>
        <taxon>Metazoa</taxon>
        <taxon>Ecdysozoa</taxon>
        <taxon>Arthropoda</taxon>
        <taxon>Crustacea</taxon>
        <taxon>Multicrustacea</taxon>
        <taxon>Malacostraca</taxon>
        <taxon>Eumalacostraca</taxon>
        <taxon>Eucarida</taxon>
        <taxon>Decapoda</taxon>
        <taxon>Pleocyemata</taxon>
        <taxon>Brachyura</taxon>
        <taxon>Eubrachyura</taxon>
        <taxon>Portunoidea</taxon>
        <taxon>Portunidae</taxon>
        <taxon>Portuninae</taxon>
        <taxon>Portunus</taxon>
    </lineage>
</organism>
<gene>
    <name evidence="1" type="ORF">E2C01_026763</name>
</gene>
<dbReference type="AlphaFoldDB" id="A0A5B7ELW6"/>
<dbReference type="EMBL" id="VSRR010002829">
    <property type="protein sequence ID" value="MPC33414.1"/>
    <property type="molecule type" value="Genomic_DNA"/>
</dbReference>
<evidence type="ECO:0000313" key="1">
    <source>
        <dbReference type="EMBL" id="MPC33414.1"/>
    </source>
</evidence>
<keyword evidence="2" id="KW-1185">Reference proteome</keyword>